<proteinExistence type="predicted"/>
<accession>A0ABW4EQ40</accession>
<sequence length="61" mass="6585">MPKEIFVAFGVDAGVVAGWPQAPADATDAGPDHRTINGHDGVRSATFDEIADDYLRRFPRS</sequence>
<name>A0ABW4EQ40_9PSEU</name>
<dbReference type="RefSeq" id="WP_344729264.1">
    <property type="nucleotide sequence ID" value="NZ_BAAAUS010000059.1"/>
</dbReference>
<keyword evidence="2" id="KW-1185">Reference proteome</keyword>
<dbReference type="Proteomes" id="UP001597114">
    <property type="component" value="Unassembled WGS sequence"/>
</dbReference>
<protein>
    <submittedName>
        <fullName evidence="1">Uncharacterized protein</fullName>
    </submittedName>
</protein>
<dbReference type="EMBL" id="JBHUCO010000006">
    <property type="protein sequence ID" value="MFD1517091.1"/>
    <property type="molecule type" value="Genomic_DNA"/>
</dbReference>
<organism evidence="1 2">
    <name type="scientific">Pseudonocardia yunnanensis</name>
    <dbReference type="NCBI Taxonomy" id="58107"/>
    <lineage>
        <taxon>Bacteria</taxon>
        <taxon>Bacillati</taxon>
        <taxon>Actinomycetota</taxon>
        <taxon>Actinomycetes</taxon>
        <taxon>Pseudonocardiales</taxon>
        <taxon>Pseudonocardiaceae</taxon>
        <taxon>Pseudonocardia</taxon>
    </lineage>
</organism>
<gene>
    <name evidence="1" type="ORF">ACFSJD_06325</name>
</gene>
<evidence type="ECO:0000313" key="2">
    <source>
        <dbReference type="Proteomes" id="UP001597114"/>
    </source>
</evidence>
<evidence type="ECO:0000313" key="1">
    <source>
        <dbReference type="EMBL" id="MFD1517091.1"/>
    </source>
</evidence>
<reference evidence="2" key="1">
    <citation type="journal article" date="2019" name="Int. J. Syst. Evol. Microbiol.">
        <title>The Global Catalogue of Microorganisms (GCM) 10K type strain sequencing project: providing services to taxonomists for standard genome sequencing and annotation.</title>
        <authorList>
            <consortium name="The Broad Institute Genomics Platform"/>
            <consortium name="The Broad Institute Genome Sequencing Center for Infectious Disease"/>
            <person name="Wu L."/>
            <person name="Ma J."/>
        </authorList>
    </citation>
    <scope>NUCLEOTIDE SEQUENCE [LARGE SCALE GENOMIC DNA]</scope>
    <source>
        <strain evidence="2">CCM 7043</strain>
    </source>
</reference>
<comment type="caution">
    <text evidence="1">The sequence shown here is derived from an EMBL/GenBank/DDBJ whole genome shotgun (WGS) entry which is preliminary data.</text>
</comment>